<dbReference type="PANTHER" id="PTHR21358:SF4">
    <property type="entry name" value="PROTEIN MAELSTROM HOMOLOG"/>
    <property type="match status" value="1"/>
</dbReference>
<evidence type="ECO:0000259" key="12">
    <source>
        <dbReference type="Pfam" id="PF09011"/>
    </source>
</evidence>
<dbReference type="GO" id="GO:0005634">
    <property type="term" value="C:nucleus"/>
    <property type="evidence" value="ECO:0007669"/>
    <property type="project" value="UniProtKB-SubCell"/>
</dbReference>
<evidence type="ECO:0000256" key="2">
    <source>
        <dbReference type="ARBA" id="ARBA00004496"/>
    </source>
</evidence>
<organism evidence="14 15">
    <name type="scientific">Cardiocondyla obscurior</name>
    <dbReference type="NCBI Taxonomy" id="286306"/>
    <lineage>
        <taxon>Eukaryota</taxon>
        <taxon>Metazoa</taxon>
        <taxon>Ecdysozoa</taxon>
        <taxon>Arthropoda</taxon>
        <taxon>Hexapoda</taxon>
        <taxon>Insecta</taxon>
        <taxon>Pterygota</taxon>
        <taxon>Neoptera</taxon>
        <taxon>Endopterygota</taxon>
        <taxon>Hymenoptera</taxon>
        <taxon>Apocrita</taxon>
        <taxon>Aculeata</taxon>
        <taxon>Formicoidea</taxon>
        <taxon>Formicidae</taxon>
        <taxon>Myrmicinae</taxon>
        <taxon>Cardiocondyla</taxon>
    </lineage>
</organism>
<dbReference type="GO" id="GO:0030154">
    <property type="term" value="P:cell differentiation"/>
    <property type="evidence" value="ECO:0007669"/>
    <property type="project" value="UniProtKB-KW"/>
</dbReference>
<proteinExistence type="inferred from homology"/>
<keyword evidence="15" id="KW-1185">Reference proteome</keyword>
<evidence type="ECO:0000256" key="1">
    <source>
        <dbReference type="ARBA" id="ARBA00004123"/>
    </source>
</evidence>
<dbReference type="GO" id="GO:0007283">
    <property type="term" value="P:spermatogenesis"/>
    <property type="evidence" value="ECO:0007669"/>
    <property type="project" value="TreeGrafter"/>
</dbReference>
<dbReference type="CDD" id="cd21992">
    <property type="entry name" value="HMG-box_MAEL"/>
    <property type="match status" value="1"/>
</dbReference>
<comment type="caution">
    <text evidence="14">The sequence shown here is derived from an EMBL/GenBank/DDBJ whole genome shotgun (WGS) entry which is preliminary data.</text>
</comment>
<dbReference type="Pfam" id="PF13017">
    <property type="entry name" value="Maelstrom"/>
    <property type="match status" value="1"/>
</dbReference>
<evidence type="ECO:0000256" key="11">
    <source>
        <dbReference type="SAM" id="MobiDB-lite"/>
    </source>
</evidence>
<feature type="domain" description="HMG box" evidence="12">
    <location>
        <begin position="5"/>
        <end position="72"/>
    </location>
</feature>
<evidence type="ECO:0000256" key="5">
    <source>
        <dbReference type="ARBA" id="ARBA00022490"/>
    </source>
</evidence>
<name>A0AAW2FRA3_9HYME</name>
<dbReference type="GO" id="GO:0045892">
    <property type="term" value="P:negative regulation of DNA-templated transcription"/>
    <property type="evidence" value="ECO:0007669"/>
    <property type="project" value="TreeGrafter"/>
</dbReference>
<evidence type="ECO:0000256" key="7">
    <source>
        <dbReference type="ARBA" id="ARBA00023125"/>
    </source>
</evidence>
<keyword evidence="6" id="KW-0221">Differentiation</keyword>
<dbReference type="GO" id="GO:0060964">
    <property type="term" value="P:regulation of miRNA-mediated gene silencing"/>
    <property type="evidence" value="ECO:0007669"/>
    <property type="project" value="InterPro"/>
</dbReference>
<feature type="domain" description="Maelstrom" evidence="13">
    <location>
        <begin position="137"/>
        <end position="344"/>
    </location>
</feature>
<comment type="subcellular location">
    <subcellularLocation>
        <location evidence="2">Cytoplasm</location>
    </subcellularLocation>
    <subcellularLocation>
        <location evidence="1">Nucleus</location>
    </subcellularLocation>
</comment>
<dbReference type="InterPro" id="IPR009071">
    <property type="entry name" value="HMG_box_dom"/>
</dbReference>
<dbReference type="InterPro" id="IPR024970">
    <property type="entry name" value="Maelstrom"/>
</dbReference>
<keyword evidence="9" id="KW-0539">Nucleus</keyword>
<dbReference type="GO" id="GO:0034587">
    <property type="term" value="P:piRNA processing"/>
    <property type="evidence" value="ECO:0007669"/>
    <property type="project" value="TreeGrafter"/>
</dbReference>
<keyword evidence="8" id="KW-0943">RNA-mediated gene silencing</keyword>
<dbReference type="GO" id="GO:0043186">
    <property type="term" value="C:P granule"/>
    <property type="evidence" value="ECO:0007669"/>
    <property type="project" value="TreeGrafter"/>
</dbReference>
<dbReference type="GO" id="GO:0043565">
    <property type="term" value="F:sequence-specific DNA binding"/>
    <property type="evidence" value="ECO:0007669"/>
    <property type="project" value="TreeGrafter"/>
</dbReference>
<gene>
    <name evidence="14" type="ORF">PUN28_008960</name>
</gene>
<evidence type="ECO:0000256" key="8">
    <source>
        <dbReference type="ARBA" id="ARBA00023158"/>
    </source>
</evidence>
<dbReference type="AlphaFoldDB" id="A0AAW2FRA3"/>
<feature type="compositionally biased region" description="Polar residues" evidence="11">
    <location>
        <begin position="412"/>
        <end position="431"/>
    </location>
</feature>
<feature type="region of interest" description="Disordered" evidence="11">
    <location>
        <begin position="412"/>
        <end position="432"/>
    </location>
</feature>
<dbReference type="Pfam" id="PF09011">
    <property type="entry name" value="HMG_box_2"/>
    <property type="match status" value="1"/>
</dbReference>
<dbReference type="InterPro" id="IPR036910">
    <property type="entry name" value="HMG_box_dom_sf"/>
</dbReference>
<evidence type="ECO:0000313" key="14">
    <source>
        <dbReference type="EMBL" id="KAL0117932.1"/>
    </source>
</evidence>
<dbReference type="Proteomes" id="UP001430953">
    <property type="component" value="Unassembled WGS sequence"/>
</dbReference>
<sequence>MPKNKGRNAYFFFMIDWKKEMEAEGRTFPNGLRDVQADPDCSKEWEELPEQKKGYYKAMAKRDKVTAQMSNMDKKTTYGESIALLKQKEKEAEMFKKNMHEKIKFLIGSAVNLNFLPQVKFCFVHVNWFFTKCVNNSLEYFPAEYAFGMFSLEKGIEEVHHVIVSAEIPLGYKREALETSQNSHHVPVEYNGGETDFAVMYEKLASFFESKKLVDSYPYIYTTSALVTPVQSLITKLCNAAEQDKEQFKIYELEALFMHLANEVYKKRTDRDIKCIPIYAGSIFTLYTYIHEQGFECHFHKYVDGGSEYCSKSVLHQWAWTMCNEFSEPLGIDIKPGIHYPSKPDPLFVVTDLMSNLQVDDAQASQYNGVLSMTGVSEQHRLKVSSRTYSEEMRRREMSKPVKIIDCSKIQGSASKPTDESVNSLTDQSENLPVEEKKFMSNYLNEKPLRRPNANSSMYSTSIEDFVLKDENFPPIGGRGVSIKHRIINPKKAPLGKGNALL</sequence>
<dbReference type="InterPro" id="IPR039259">
    <property type="entry name" value="Protein_maelstrom"/>
</dbReference>
<dbReference type="PANTHER" id="PTHR21358">
    <property type="entry name" value="PROTEIN MAELSTROM HOMOLOG"/>
    <property type="match status" value="1"/>
</dbReference>
<comment type="similarity">
    <text evidence="3">Belongs to the maelstrom family.</text>
</comment>
<evidence type="ECO:0000256" key="6">
    <source>
        <dbReference type="ARBA" id="ARBA00022782"/>
    </source>
</evidence>
<evidence type="ECO:0000256" key="4">
    <source>
        <dbReference type="ARBA" id="ARBA00022473"/>
    </source>
</evidence>
<keyword evidence="10" id="KW-0469">Meiosis</keyword>
<dbReference type="Gene3D" id="1.10.30.10">
    <property type="entry name" value="High mobility group box domain"/>
    <property type="match status" value="1"/>
</dbReference>
<evidence type="ECO:0000313" key="15">
    <source>
        <dbReference type="Proteomes" id="UP001430953"/>
    </source>
</evidence>
<protein>
    <submittedName>
        <fullName evidence="14">Uncharacterized protein</fullName>
    </submittedName>
</protein>
<reference evidence="14 15" key="1">
    <citation type="submission" date="2023-03" db="EMBL/GenBank/DDBJ databases">
        <title>High recombination rates correlate with genetic variation in Cardiocondyla obscurior ants.</title>
        <authorList>
            <person name="Errbii M."/>
        </authorList>
    </citation>
    <scope>NUCLEOTIDE SEQUENCE [LARGE SCALE GENOMIC DNA]</scope>
    <source>
        <strain evidence="14">Alpha-2009</strain>
        <tissue evidence="14">Whole body</tissue>
    </source>
</reference>
<evidence type="ECO:0000259" key="13">
    <source>
        <dbReference type="Pfam" id="PF13017"/>
    </source>
</evidence>
<dbReference type="GO" id="GO:0007140">
    <property type="term" value="P:male meiotic nuclear division"/>
    <property type="evidence" value="ECO:0007669"/>
    <property type="project" value="TreeGrafter"/>
</dbReference>
<keyword evidence="5" id="KW-0963">Cytoplasm</keyword>
<evidence type="ECO:0000256" key="9">
    <source>
        <dbReference type="ARBA" id="ARBA00023242"/>
    </source>
</evidence>
<evidence type="ECO:0000256" key="3">
    <source>
        <dbReference type="ARBA" id="ARBA00007057"/>
    </source>
</evidence>
<dbReference type="EMBL" id="JADYXP020000008">
    <property type="protein sequence ID" value="KAL0117932.1"/>
    <property type="molecule type" value="Genomic_DNA"/>
</dbReference>
<keyword evidence="4" id="KW-0217">Developmental protein</keyword>
<evidence type="ECO:0000256" key="10">
    <source>
        <dbReference type="ARBA" id="ARBA00023254"/>
    </source>
</evidence>
<dbReference type="SUPFAM" id="SSF47095">
    <property type="entry name" value="HMG-box"/>
    <property type="match status" value="1"/>
</dbReference>
<accession>A0AAW2FRA3</accession>
<keyword evidence="7" id="KW-0238">DNA-binding</keyword>